<dbReference type="EMBL" id="CH954178">
    <property type="protein sequence ID" value="KQS44242.1"/>
    <property type="molecule type" value="Genomic_DNA"/>
</dbReference>
<reference evidence="2 3" key="1">
    <citation type="journal article" date="2007" name="Nature">
        <title>Evolution of genes and genomes on the Drosophila phylogeny.</title>
        <authorList>
            <consortium name="Drosophila 12 Genomes Consortium"/>
            <person name="Clark A.G."/>
            <person name="Eisen M.B."/>
            <person name="Smith D.R."/>
            <person name="Bergman C.M."/>
            <person name="Oliver B."/>
            <person name="Markow T.A."/>
            <person name="Kaufman T.C."/>
            <person name="Kellis M."/>
            <person name="Gelbart W."/>
            <person name="Iyer V.N."/>
            <person name="Pollard D.A."/>
            <person name="Sackton T.B."/>
            <person name="Larracuente A.M."/>
            <person name="Singh N.D."/>
            <person name="Abad J.P."/>
            <person name="Abt D.N."/>
            <person name="Adryan B."/>
            <person name="Aguade M."/>
            <person name="Akashi H."/>
            <person name="Anderson W.W."/>
            <person name="Aquadro C.F."/>
            <person name="Ardell D.H."/>
            <person name="Arguello R."/>
            <person name="Artieri C.G."/>
            <person name="Barbash D.A."/>
            <person name="Barker D."/>
            <person name="Barsanti P."/>
            <person name="Batterham P."/>
            <person name="Batzoglou S."/>
            <person name="Begun D."/>
            <person name="Bhutkar A."/>
            <person name="Blanco E."/>
            <person name="Bosak S.A."/>
            <person name="Bradley R.K."/>
            <person name="Brand A.D."/>
            <person name="Brent M.R."/>
            <person name="Brooks A.N."/>
            <person name="Brown R.H."/>
            <person name="Butlin R.K."/>
            <person name="Caggese C."/>
            <person name="Calvi B.R."/>
            <person name="Bernardo de Carvalho A."/>
            <person name="Caspi A."/>
            <person name="Castrezana S."/>
            <person name="Celniker S.E."/>
            <person name="Chang J.L."/>
            <person name="Chapple C."/>
            <person name="Chatterji S."/>
            <person name="Chinwalla A."/>
            <person name="Civetta A."/>
            <person name="Clifton S.W."/>
            <person name="Comeron J.M."/>
            <person name="Costello J.C."/>
            <person name="Coyne J.A."/>
            <person name="Daub J."/>
            <person name="David R.G."/>
            <person name="Delcher A.L."/>
            <person name="Delehaunty K."/>
            <person name="Do C.B."/>
            <person name="Ebling H."/>
            <person name="Edwards K."/>
            <person name="Eickbush T."/>
            <person name="Evans J.D."/>
            <person name="Filipski A."/>
            <person name="Findeiss S."/>
            <person name="Freyhult E."/>
            <person name="Fulton L."/>
            <person name="Fulton R."/>
            <person name="Garcia A.C."/>
            <person name="Gardiner A."/>
            <person name="Garfield D.A."/>
            <person name="Garvin B.E."/>
            <person name="Gibson G."/>
            <person name="Gilbert D."/>
            <person name="Gnerre S."/>
            <person name="Godfrey J."/>
            <person name="Good R."/>
            <person name="Gotea V."/>
            <person name="Gravely B."/>
            <person name="Greenberg A.J."/>
            <person name="Griffiths-Jones S."/>
            <person name="Gross S."/>
            <person name="Guigo R."/>
            <person name="Gustafson E.A."/>
            <person name="Haerty W."/>
            <person name="Hahn M.W."/>
            <person name="Halligan D.L."/>
            <person name="Halpern A.L."/>
            <person name="Halter G.M."/>
            <person name="Han M.V."/>
            <person name="Heger A."/>
            <person name="Hillier L."/>
            <person name="Hinrichs A.S."/>
            <person name="Holmes I."/>
            <person name="Hoskins R.A."/>
            <person name="Hubisz M.J."/>
            <person name="Hultmark D."/>
            <person name="Huntley M.A."/>
            <person name="Jaffe D.B."/>
            <person name="Jagadeeshan S."/>
            <person name="Jeck W.R."/>
            <person name="Johnson J."/>
            <person name="Jones C.D."/>
            <person name="Jordan W.C."/>
            <person name="Karpen G.H."/>
            <person name="Kataoka E."/>
            <person name="Keightley P.D."/>
            <person name="Kheradpour P."/>
            <person name="Kirkness E.F."/>
            <person name="Koerich L.B."/>
            <person name="Kristiansen K."/>
            <person name="Kudrna D."/>
            <person name="Kulathinal R.J."/>
            <person name="Kumar S."/>
            <person name="Kwok R."/>
            <person name="Lander E."/>
            <person name="Langley C.H."/>
            <person name="Lapoint R."/>
            <person name="Lazzaro B.P."/>
            <person name="Lee S.J."/>
            <person name="Levesque L."/>
            <person name="Li R."/>
            <person name="Lin C.F."/>
            <person name="Lin M.F."/>
            <person name="Lindblad-Toh K."/>
            <person name="Llopart A."/>
            <person name="Long M."/>
            <person name="Low L."/>
            <person name="Lozovsky E."/>
            <person name="Lu J."/>
            <person name="Luo M."/>
            <person name="Machado C.A."/>
            <person name="Makalowski W."/>
            <person name="Marzo M."/>
            <person name="Matsuda M."/>
            <person name="Matzkin L."/>
            <person name="McAllister B."/>
            <person name="McBride C.S."/>
            <person name="McKernan B."/>
            <person name="McKernan K."/>
            <person name="Mendez-Lago M."/>
            <person name="Minx P."/>
            <person name="Mollenhauer M.U."/>
            <person name="Montooth K."/>
            <person name="Mount S.M."/>
            <person name="Mu X."/>
            <person name="Myers E."/>
            <person name="Negre B."/>
            <person name="Newfeld S."/>
            <person name="Nielsen R."/>
            <person name="Noor M.A."/>
            <person name="O'Grady P."/>
            <person name="Pachter L."/>
            <person name="Papaceit M."/>
            <person name="Parisi M.J."/>
            <person name="Parisi M."/>
            <person name="Parts L."/>
            <person name="Pedersen J.S."/>
            <person name="Pesole G."/>
            <person name="Phillippy A.M."/>
            <person name="Ponting C.P."/>
            <person name="Pop M."/>
            <person name="Porcelli D."/>
            <person name="Powell J.R."/>
            <person name="Prohaska S."/>
            <person name="Pruitt K."/>
            <person name="Puig M."/>
            <person name="Quesneville H."/>
            <person name="Ram K.R."/>
            <person name="Rand D."/>
            <person name="Rasmussen M.D."/>
            <person name="Reed L.K."/>
            <person name="Reenan R."/>
            <person name="Reily A."/>
            <person name="Remington K.A."/>
            <person name="Rieger T.T."/>
            <person name="Ritchie M.G."/>
            <person name="Robin C."/>
            <person name="Rogers Y.H."/>
            <person name="Rohde C."/>
            <person name="Rozas J."/>
            <person name="Rubenfield M.J."/>
            <person name="Ruiz A."/>
            <person name="Russo S."/>
            <person name="Salzberg S.L."/>
            <person name="Sanchez-Gracia A."/>
            <person name="Saranga D.J."/>
            <person name="Sato H."/>
            <person name="Schaeffer S.W."/>
            <person name="Schatz M.C."/>
            <person name="Schlenke T."/>
            <person name="Schwartz R."/>
            <person name="Segarra C."/>
            <person name="Singh R.S."/>
            <person name="Sirot L."/>
            <person name="Sirota M."/>
            <person name="Sisneros N.B."/>
            <person name="Smith C.D."/>
            <person name="Smith T.F."/>
            <person name="Spieth J."/>
            <person name="Stage D.E."/>
            <person name="Stark A."/>
            <person name="Stephan W."/>
            <person name="Strausberg R.L."/>
            <person name="Strempel S."/>
            <person name="Sturgill D."/>
            <person name="Sutton G."/>
            <person name="Sutton G.G."/>
            <person name="Tao W."/>
            <person name="Teichmann S."/>
            <person name="Tobari Y.N."/>
            <person name="Tomimura Y."/>
            <person name="Tsolas J.M."/>
            <person name="Valente V.L."/>
            <person name="Venter E."/>
            <person name="Venter J.C."/>
            <person name="Vicario S."/>
            <person name="Vieira F.G."/>
            <person name="Vilella A.J."/>
            <person name="Villasante A."/>
            <person name="Walenz B."/>
            <person name="Wang J."/>
            <person name="Wasserman M."/>
            <person name="Watts T."/>
            <person name="Wilson D."/>
            <person name="Wilson R.K."/>
            <person name="Wing R.A."/>
            <person name="Wolfner M.F."/>
            <person name="Wong A."/>
            <person name="Wong G.K."/>
            <person name="Wu C.I."/>
            <person name="Wu G."/>
            <person name="Yamamoto D."/>
            <person name="Yang H.P."/>
            <person name="Yang S.P."/>
            <person name="Yorke J.A."/>
            <person name="Yoshida K."/>
            <person name="Zdobnov E."/>
            <person name="Zhang P."/>
            <person name="Zhang Y."/>
            <person name="Zimin A.V."/>
            <person name="Baldwin J."/>
            <person name="Abdouelleil A."/>
            <person name="Abdulkadir J."/>
            <person name="Abebe A."/>
            <person name="Abera B."/>
            <person name="Abreu J."/>
            <person name="Acer S.C."/>
            <person name="Aftuck L."/>
            <person name="Alexander A."/>
            <person name="An P."/>
            <person name="Anderson E."/>
            <person name="Anderson S."/>
            <person name="Arachi H."/>
            <person name="Azer M."/>
            <person name="Bachantsang P."/>
            <person name="Barry A."/>
            <person name="Bayul T."/>
            <person name="Berlin A."/>
            <person name="Bessette D."/>
            <person name="Bloom T."/>
            <person name="Blye J."/>
            <person name="Boguslavskiy L."/>
            <person name="Bonnet C."/>
            <person name="Boukhgalter B."/>
            <person name="Bourzgui I."/>
            <person name="Brown A."/>
            <person name="Cahill P."/>
            <person name="Channer S."/>
            <person name="Cheshatsang Y."/>
            <person name="Chuda L."/>
            <person name="Citroen M."/>
            <person name="Collymore A."/>
            <person name="Cooke P."/>
            <person name="Costello M."/>
            <person name="D'Aco K."/>
            <person name="Daza R."/>
            <person name="De Haan G."/>
            <person name="DeGray S."/>
            <person name="DeMaso C."/>
            <person name="Dhargay N."/>
            <person name="Dooley K."/>
            <person name="Dooley E."/>
            <person name="Doricent M."/>
            <person name="Dorje P."/>
            <person name="Dorjee K."/>
            <person name="Dupes A."/>
            <person name="Elong R."/>
            <person name="Falk J."/>
            <person name="Farina A."/>
            <person name="Faro S."/>
            <person name="Ferguson D."/>
            <person name="Fisher S."/>
            <person name="Foley C.D."/>
            <person name="Franke A."/>
            <person name="Friedrich D."/>
            <person name="Gadbois L."/>
            <person name="Gearin G."/>
            <person name="Gearin C.R."/>
            <person name="Giannoukos G."/>
            <person name="Goode T."/>
            <person name="Graham J."/>
            <person name="Grandbois E."/>
            <person name="Grewal S."/>
            <person name="Gyaltsen K."/>
            <person name="Hafez N."/>
            <person name="Hagos B."/>
            <person name="Hall J."/>
            <person name="Henson C."/>
            <person name="Hollinger A."/>
            <person name="Honan T."/>
            <person name="Huard M.D."/>
            <person name="Hughes L."/>
            <person name="Hurhula B."/>
            <person name="Husby M.E."/>
            <person name="Kamat A."/>
            <person name="Kanga B."/>
            <person name="Kashin S."/>
            <person name="Khazanovich D."/>
            <person name="Kisner P."/>
            <person name="Lance K."/>
            <person name="Lara M."/>
            <person name="Lee W."/>
            <person name="Lennon N."/>
            <person name="Letendre F."/>
            <person name="LeVine R."/>
            <person name="Lipovsky A."/>
            <person name="Liu X."/>
            <person name="Liu J."/>
            <person name="Liu S."/>
            <person name="Lokyitsang T."/>
            <person name="Lokyitsang Y."/>
            <person name="Lubonja R."/>
            <person name="Lui A."/>
            <person name="MacDonald P."/>
            <person name="Magnisalis V."/>
            <person name="Maru K."/>
            <person name="Matthews C."/>
            <person name="McCusker W."/>
            <person name="McDonough S."/>
            <person name="Mehta T."/>
            <person name="Meldrim J."/>
            <person name="Meneus L."/>
            <person name="Mihai O."/>
            <person name="Mihalev A."/>
            <person name="Mihova T."/>
            <person name="Mittelman R."/>
            <person name="Mlenga V."/>
            <person name="Montmayeur A."/>
            <person name="Mulrain L."/>
            <person name="Navidi A."/>
            <person name="Naylor J."/>
            <person name="Negash T."/>
            <person name="Nguyen T."/>
            <person name="Nguyen N."/>
            <person name="Nicol R."/>
            <person name="Norbu C."/>
            <person name="Norbu N."/>
            <person name="Novod N."/>
            <person name="O'Neill B."/>
            <person name="Osman S."/>
            <person name="Markiewicz E."/>
            <person name="Oyono O.L."/>
            <person name="Patti C."/>
            <person name="Phunkhang P."/>
            <person name="Pierre F."/>
            <person name="Priest M."/>
            <person name="Raghuraman S."/>
            <person name="Rege F."/>
            <person name="Reyes R."/>
            <person name="Rise C."/>
            <person name="Rogov P."/>
            <person name="Ross K."/>
            <person name="Ryan E."/>
            <person name="Settipalli S."/>
            <person name="Shea T."/>
            <person name="Sherpa N."/>
            <person name="Shi L."/>
            <person name="Shih D."/>
            <person name="Sparrow T."/>
            <person name="Spaulding J."/>
            <person name="Stalker J."/>
            <person name="Stange-Thomann N."/>
            <person name="Stavropoulos S."/>
            <person name="Stone C."/>
            <person name="Strader C."/>
            <person name="Tesfaye S."/>
            <person name="Thomson T."/>
            <person name="Thoulutsang Y."/>
            <person name="Thoulutsang D."/>
            <person name="Topham K."/>
            <person name="Topping I."/>
            <person name="Tsamla T."/>
            <person name="Vassiliev H."/>
            <person name="Vo A."/>
            <person name="Wangchuk T."/>
            <person name="Wangdi T."/>
            <person name="Weiand M."/>
            <person name="Wilkinson J."/>
            <person name="Wilson A."/>
            <person name="Yadav S."/>
            <person name="Young G."/>
            <person name="Yu Q."/>
            <person name="Zembek L."/>
            <person name="Zhong D."/>
            <person name="Zimmer A."/>
            <person name="Zwirko Z."/>
            <person name="Jaffe D.B."/>
            <person name="Alvarez P."/>
            <person name="Brockman W."/>
            <person name="Butler J."/>
            <person name="Chin C."/>
            <person name="Gnerre S."/>
            <person name="Grabherr M."/>
            <person name="Kleber M."/>
            <person name="Mauceli E."/>
            <person name="MacCallum I."/>
        </authorList>
    </citation>
    <scope>NUCLEOTIDE SEQUENCE [LARGE SCALE GENOMIC DNA]</scope>
    <source>
        <strain evidence="2 3">TSC#14021-0224.01</strain>
    </source>
</reference>
<proteinExistence type="predicted"/>
<reference evidence="2 3" key="2">
    <citation type="journal article" date="2008" name="Bioinformatics">
        <title>Assembly reconciliation.</title>
        <authorList>
            <person name="Zimin A.V."/>
            <person name="Smith D.R."/>
            <person name="Sutton G."/>
            <person name="Yorke J.A."/>
        </authorList>
    </citation>
    <scope>NUCLEOTIDE SEQUENCE [LARGE SCALE GENOMIC DNA]</scope>
    <source>
        <strain evidence="2 3">TSC#14021-0224.01</strain>
    </source>
</reference>
<evidence type="ECO:0000313" key="3">
    <source>
        <dbReference type="Proteomes" id="UP000008711"/>
    </source>
</evidence>
<protein>
    <submittedName>
        <fullName evidence="2">Uncharacterized protein</fullName>
    </submittedName>
</protein>
<accession>A0A0Q5UKC8</accession>
<evidence type="ECO:0000313" key="2">
    <source>
        <dbReference type="EMBL" id="KQS44242.1"/>
    </source>
</evidence>
<evidence type="ECO:0000256" key="1">
    <source>
        <dbReference type="SAM" id="MobiDB-lite"/>
    </source>
</evidence>
<organism evidence="2 3">
    <name type="scientific">Drosophila erecta</name>
    <name type="common">Fruit fly</name>
    <dbReference type="NCBI Taxonomy" id="7220"/>
    <lineage>
        <taxon>Eukaryota</taxon>
        <taxon>Metazoa</taxon>
        <taxon>Ecdysozoa</taxon>
        <taxon>Arthropoda</taxon>
        <taxon>Hexapoda</taxon>
        <taxon>Insecta</taxon>
        <taxon>Pterygota</taxon>
        <taxon>Neoptera</taxon>
        <taxon>Endopterygota</taxon>
        <taxon>Diptera</taxon>
        <taxon>Brachycera</taxon>
        <taxon>Muscomorpha</taxon>
        <taxon>Ephydroidea</taxon>
        <taxon>Drosophilidae</taxon>
        <taxon>Drosophila</taxon>
        <taxon>Sophophora</taxon>
    </lineage>
</organism>
<feature type="region of interest" description="Disordered" evidence="1">
    <location>
        <begin position="1"/>
        <end position="24"/>
    </location>
</feature>
<sequence>MATMTSAFPFKIPDDPLQAGSRPNSCSTNPNIHPVIAPTEFSDLSFWESFSSNSPYSFIPFLCDTCAFLDLLPCTSSSRSCISSSDSN</sequence>
<dbReference type="Proteomes" id="UP000008711">
    <property type="component" value="Unassembled WGS sequence"/>
</dbReference>
<gene>
    <name evidence="2" type="primary">Dere\GG27259</name>
    <name evidence="2" type="synonym">GG27259</name>
    <name evidence="2" type="ORF">Dere_GG27259</name>
</gene>
<name>A0A0Q5UKC8_DROER</name>
<keyword evidence="3" id="KW-1185">Reference proteome</keyword>
<dbReference type="AlphaFoldDB" id="A0A0Q5UKC8"/>